<organism evidence="1 2">
    <name type="scientific">Puccinia striiformis f. sp. tritici</name>
    <dbReference type="NCBI Taxonomy" id="168172"/>
    <lineage>
        <taxon>Eukaryota</taxon>
        <taxon>Fungi</taxon>
        <taxon>Dikarya</taxon>
        <taxon>Basidiomycota</taxon>
        <taxon>Pucciniomycotina</taxon>
        <taxon>Pucciniomycetes</taxon>
        <taxon>Pucciniales</taxon>
        <taxon>Pucciniaceae</taxon>
        <taxon>Puccinia</taxon>
    </lineage>
</organism>
<keyword evidence="2" id="KW-1185">Reference proteome</keyword>
<dbReference type="EMBL" id="CM045881">
    <property type="protein sequence ID" value="KAI7936678.1"/>
    <property type="molecule type" value="Genomic_DNA"/>
</dbReference>
<gene>
    <name evidence="1" type="ORF">MJO28_015577</name>
</gene>
<name>A0ACC0DPC6_9BASI</name>
<reference evidence="2" key="1">
    <citation type="journal article" date="2018" name="BMC Genomics">
        <title>Genomic insights into host adaptation between the wheat stripe rust pathogen (Puccinia striiformis f. sp. tritici) and the barley stripe rust pathogen (Puccinia striiformis f. sp. hordei).</title>
        <authorList>
            <person name="Xia C."/>
            <person name="Wang M."/>
            <person name="Yin C."/>
            <person name="Cornejo O.E."/>
            <person name="Hulbert S.H."/>
            <person name="Chen X."/>
        </authorList>
    </citation>
    <scope>NUCLEOTIDE SEQUENCE [LARGE SCALE GENOMIC DNA]</scope>
    <source>
        <strain evidence="2">93-210</strain>
    </source>
</reference>
<accession>A0ACC0DPC6</accession>
<dbReference type="Proteomes" id="UP001060170">
    <property type="component" value="Chromosome 17"/>
</dbReference>
<reference evidence="2" key="2">
    <citation type="journal article" date="2018" name="Mol. Plant Microbe Interact.">
        <title>Genome sequence resources for the wheat stripe rust pathogen (Puccinia striiformis f. sp. tritici) and the barley stripe rust pathogen (Puccinia striiformis f. sp. hordei).</title>
        <authorList>
            <person name="Xia C."/>
            <person name="Wang M."/>
            <person name="Yin C."/>
            <person name="Cornejo O.E."/>
            <person name="Hulbert S.H."/>
            <person name="Chen X."/>
        </authorList>
    </citation>
    <scope>NUCLEOTIDE SEQUENCE [LARGE SCALE GENOMIC DNA]</scope>
    <source>
        <strain evidence="2">93-210</strain>
    </source>
</reference>
<evidence type="ECO:0000313" key="1">
    <source>
        <dbReference type="EMBL" id="KAI7936678.1"/>
    </source>
</evidence>
<sequence>MTCKTDKFTNETTSVGELWMIHMIELAYIRGILRDLNCQPPASPEGAELRHDTATGPDTTTGYRTESPGPAGTQTQPPPRSITPPVRISASLRSTQISCLSYPLEIRCDQLPFPSRTLPLLEYDMVGQTTLDSYFRSPRTSEVASNRSAPNSNNLPANSIGAAAAVLPNVADLFANAFKPLGNTAPTADQADTNQTSVDQPRVNHDNVDPLLAYHTTNDIDPALLPLPSSRTSSHHATSNRSETGASTAAIQEQLTTENVRNLNGRAETQTITGEHSDQESIAIITG</sequence>
<proteinExistence type="predicted"/>
<comment type="caution">
    <text evidence="1">The sequence shown here is derived from an EMBL/GenBank/DDBJ whole genome shotgun (WGS) entry which is preliminary data.</text>
</comment>
<protein>
    <submittedName>
        <fullName evidence="1">Uncharacterized protein</fullName>
    </submittedName>
</protein>
<evidence type="ECO:0000313" key="2">
    <source>
        <dbReference type="Proteomes" id="UP001060170"/>
    </source>
</evidence>
<reference evidence="1 2" key="3">
    <citation type="journal article" date="2022" name="Microbiol. Spectr.">
        <title>Folding features and dynamics of 3D genome architecture in plant fungal pathogens.</title>
        <authorList>
            <person name="Xia C."/>
        </authorList>
    </citation>
    <scope>NUCLEOTIDE SEQUENCE [LARGE SCALE GENOMIC DNA]</scope>
    <source>
        <strain evidence="1 2">93-210</strain>
    </source>
</reference>